<evidence type="ECO:0000313" key="3">
    <source>
        <dbReference type="Proteomes" id="UP000765509"/>
    </source>
</evidence>
<proteinExistence type="predicted"/>
<keyword evidence="3" id="KW-1185">Reference proteome</keyword>
<name>A0A9Q3JTG8_9BASI</name>
<protein>
    <submittedName>
        <fullName evidence="2">Uncharacterized protein</fullName>
    </submittedName>
</protein>
<feature type="compositionally biased region" description="Basic and acidic residues" evidence="1">
    <location>
        <begin position="76"/>
        <end position="85"/>
    </location>
</feature>
<dbReference type="EMBL" id="AVOT02080931">
    <property type="protein sequence ID" value="MBW0567467.1"/>
    <property type="molecule type" value="Genomic_DNA"/>
</dbReference>
<organism evidence="2 3">
    <name type="scientific">Austropuccinia psidii MF-1</name>
    <dbReference type="NCBI Taxonomy" id="1389203"/>
    <lineage>
        <taxon>Eukaryota</taxon>
        <taxon>Fungi</taxon>
        <taxon>Dikarya</taxon>
        <taxon>Basidiomycota</taxon>
        <taxon>Pucciniomycotina</taxon>
        <taxon>Pucciniomycetes</taxon>
        <taxon>Pucciniales</taxon>
        <taxon>Sphaerophragmiaceae</taxon>
        <taxon>Austropuccinia</taxon>
    </lineage>
</organism>
<comment type="caution">
    <text evidence="2">The sequence shown here is derived from an EMBL/GenBank/DDBJ whole genome shotgun (WGS) entry which is preliminary data.</text>
</comment>
<evidence type="ECO:0000313" key="2">
    <source>
        <dbReference type="EMBL" id="MBW0567467.1"/>
    </source>
</evidence>
<dbReference type="AlphaFoldDB" id="A0A9Q3JTG8"/>
<evidence type="ECO:0000256" key="1">
    <source>
        <dbReference type="SAM" id="MobiDB-lite"/>
    </source>
</evidence>
<reference evidence="2" key="1">
    <citation type="submission" date="2021-03" db="EMBL/GenBank/DDBJ databases">
        <title>Draft genome sequence of rust myrtle Austropuccinia psidii MF-1, a brazilian biotype.</title>
        <authorList>
            <person name="Quecine M.C."/>
            <person name="Pachon D.M.R."/>
            <person name="Bonatelli M.L."/>
            <person name="Correr F.H."/>
            <person name="Franceschini L.M."/>
            <person name="Leite T.F."/>
            <person name="Margarido G.R.A."/>
            <person name="Almeida C.A."/>
            <person name="Ferrarezi J.A."/>
            <person name="Labate C.A."/>
        </authorList>
    </citation>
    <scope>NUCLEOTIDE SEQUENCE</scope>
    <source>
        <strain evidence="2">MF-1</strain>
    </source>
</reference>
<accession>A0A9Q3JTG8</accession>
<dbReference type="Proteomes" id="UP000765509">
    <property type="component" value="Unassembled WGS sequence"/>
</dbReference>
<feature type="region of interest" description="Disordered" evidence="1">
    <location>
        <begin position="50"/>
        <end position="85"/>
    </location>
</feature>
<sequence>MLAQRRSTNGVCIESPEVDITVITVVGPAQFPTGSKKDIPLSVEELVHGRKTTGVGTSSKSLDRHTEFLSLSEEVDGPRKDRGHS</sequence>
<gene>
    <name evidence="2" type="ORF">O181_107182</name>
</gene>